<reference evidence="6" key="1">
    <citation type="journal article" date="2023" name="Commun. Biol.">
        <title>Genome analysis of Parmales, the sister group of diatoms, reveals the evolutionary specialization of diatoms from phago-mixotrophs to photoautotrophs.</title>
        <authorList>
            <person name="Ban H."/>
            <person name="Sato S."/>
            <person name="Yoshikawa S."/>
            <person name="Yamada K."/>
            <person name="Nakamura Y."/>
            <person name="Ichinomiya M."/>
            <person name="Sato N."/>
            <person name="Blanc-Mathieu R."/>
            <person name="Endo H."/>
            <person name="Kuwata A."/>
            <person name="Ogata H."/>
        </authorList>
    </citation>
    <scope>NUCLEOTIDE SEQUENCE [LARGE SCALE GENOMIC DNA]</scope>
</reference>
<keyword evidence="2" id="KW-0235">DNA replication</keyword>
<dbReference type="SUPFAM" id="SSF158573">
    <property type="entry name" value="GINS helical bundle-like"/>
    <property type="match status" value="1"/>
</dbReference>
<gene>
    <name evidence="5" type="ORF">TL16_g06772</name>
</gene>
<proteinExistence type="predicted"/>
<sequence length="268" mass="30450">MADLIGEIDQNLFGGLNTFTSTANNNDLSDAESSVGSAADLSGDYEALMKAWKNEVASPTLLPMDEDVITTIILLLKNQETLVTQLSSSVTSPTTALQLNLYRIELDRTKYVLADYLRTRIRKIERNVLWYLRSYSDGFQYKLNPNHDIHDSESPKEIKTMYMSSKELKFAKGFKKIYEKHMFETVLKHLPETVLDSQPQLNLNLQSLEDTQMSNMIDSPKFDAYVLGRFLVDGQGDGWDDYKKGNMVLGVWDELREKVEGGQVELCP</sequence>
<dbReference type="InterPro" id="IPR036224">
    <property type="entry name" value="GINS_bundle-like_dom_sf"/>
</dbReference>
<evidence type="ECO:0000313" key="6">
    <source>
        <dbReference type="Proteomes" id="UP001162640"/>
    </source>
</evidence>
<dbReference type="Gene3D" id="1.20.58.1030">
    <property type="match status" value="1"/>
</dbReference>
<dbReference type="Proteomes" id="UP001162640">
    <property type="component" value="Unassembled WGS sequence"/>
</dbReference>
<evidence type="ECO:0000313" key="5">
    <source>
        <dbReference type="EMBL" id="GMH75458.1"/>
    </source>
</evidence>
<keyword evidence="3" id="KW-0539">Nucleus</keyword>
<dbReference type="Pfam" id="PF05916">
    <property type="entry name" value="Sld5"/>
    <property type="match status" value="1"/>
</dbReference>
<dbReference type="PANTHER" id="PTHR21206:SF0">
    <property type="entry name" value="DNA REPLICATION COMPLEX GINS PROTEIN SLD5"/>
    <property type="match status" value="1"/>
</dbReference>
<comment type="subcellular location">
    <subcellularLocation>
        <location evidence="1">Nucleus</location>
    </subcellularLocation>
</comment>
<dbReference type="InterPro" id="IPR038749">
    <property type="entry name" value="Sld5_GINS_A"/>
</dbReference>
<protein>
    <recommendedName>
        <fullName evidence="4">GINS subunit domain-containing protein</fullName>
    </recommendedName>
</protein>
<dbReference type="AlphaFoldDB" id="A0A9W7AUQ2"/>
<dbReference type="InterPro" id="IPR021151">
    <property type="entry name" value="GINS_A"/>
</dbReference>
<evidence type="ECO:0000256" key="2">
    <source>
        <dbReference type="ARBA" id="ARBA00022705"/>
    </source>
</evidence>
<evidence type="ECO:0000259" key="4">
    <source>
        <dbReference type="Pfam" id="PF05916"/>
    </source>
</evidence>
<organism evidence="5 6">
    <name type="scientific">Triparma laevis f. inornata</name>
    <dbReference type="NCBI Taxonomy" id="1714386"/>
    <lineage>
        <taxon>Eukaryota</taxon>
        <taxon>Sar</taxon>
        <taxon>Stramenopiles</taxon>
        <taxon>Ochrophyta</taxon>
        <taxon>Bolidophyceae</taxon>
        <taxon>Parmales</taxon>
        <taxon>Triparmaceae</taxon>
        <taxon>Triparma</taxon>
    </lineage>
</organism>
<comment type="caution">
    <text evidence="5">The sequence shown here is derived from an EMBL/GenBank/DDBJ whole genome shotgun (WGS) entry which is preliminary data.</text>
</comment>
<dbReference type="GO" id="GO:0000727">
    <property type="term" value="P:double-strand break repair via break-induced replication"/>
    <property type="evidence" value="ECO:0007669"/>
    <property type="project" value="TreeGrafter"/>
</dbReference>
<evidence type="ECO:0000256" key="1">
    <source>
        <dbReference type="ARBA" id="ARBA00004123"/>
    </source>
</evidence>
<dbReference type="PANTHER" id="PTHR21206">
    <property type="entry name" value="SLD5 PROTEIN"/>
    <property type="match status" value="1"/>
</dbReference>
<dbReference type="InterPro" id="IPR008591">
    <property type="entry name" value="GINS_Sld5"/>
</dbReference>
<evidence type="ECO:0000256" key="3">
    <source>
        <dbReference type="ARBA" id="ARBA00023242"/>
    </source>
</evidence>
<feature type="domain" description="GINS subunit" evidence="4">
    <location>
        <begin position="93"/>
        <end position="182"/>
    </location>
</feature>
<dbReference type="GO" id="GO:0006261">
    <property type="term" value="P:DNA-templated DNA replication"/>
    <property type="evidence" value="ECO:0007669"/>
    <property type="project" value="InterPro"/>
</dbReference>
<accession>A0A9W7AUQ2</accession>
<name>A0A9W7AUQ2_9STRA</name>
<dbReference type="GO" id="GO:0000811">
    <property type="term" value="C:GINS complex"/>
    <property type="evidence" value="ECO:0007669"/>
    <property type="project" value="TreeGrafter"/>
</dbReference>
<dbReference type="EMBL" id="BLQM01000208">
    <property type="protein sequence ID" value="GMH75458.1"/>
    <property type="molecule type" value="Genomic_DNA"/>
</dbReference>
<dbReference type="CDD" id="cd11711">
    <property type="entry name" value="GINS_A_Sld5"/>
    <property type="match status" value="1"/>
</dbReference>